<evidence type="ECO:0000313" key="2">
    <source>
        <dbReference type="EMBL" id="KRY37584.1"/>
    </source>
</evidence>
<reference evidence="2 3" key="1">
    <citation type="submission" date="2015-01" db="EMBL/GenBank/DDBJ databases">
        <title>Evolution of Trichinella species and genotypes.</title>
        <authorList>
            <person name="Korhonen P.K."/>
            <person name="Edoardo P."/>
            <person name="Giuseppe L.R."/>
            <person name="Gasser R.B."/>
        </authorList>
    </citation>
    <scope>NUCLEOTIDE SEQUENCE [LARGE SCALE GENOMIC DNA]</scope>
    <source>
        <strain evidence="2">ISS3</strain>
    </source>
</reference>
<accession>A0A0V1BKQ7</accession>
<proteinExistence type="predicted"/>
<protein>
    <submittedName>
        <fullName evidence="2">Uncharacterized protein</fullName>
    </submittedName>
</protein>
<evidence type="ECO:0000256" key="1">
    <source>
        <dbReference type="SAM" id="MobiDB-lite"/>
    </source>
</evidence>
<organism evidence="2 3">
    <name type="scientific">Trichinella spiralis</name>
    <name type="common">Trichina worm</name>
    <dbReference type="NCBI Taxonomy" id="6334"/>
    <lineage>
        <taxon>Eukaryota</taxon>
        <taxon>Metazoa</taxon>
        <taxon>Ecdysozoa</taxon>
        <taxon>Nematoda</taxon>
        <taxon>Enoplea</taxon>
        <taxon>Dorylaimia</taxon>
        <taxon>Trichinellida</taxon>
        <taxon>Trichinellidae</taxon>
        <taxon>Trichinella</taxon>
    </lineage>
</organism>
<name>A0A0V1BKQ7_TRISP</name>
<comment type="caution">
    <text evidence="2">The sequence shown here is derived from an EMBL/GenBank/DDBJ whole genome shotgun (WGS) entry which is preliminary data.</text>
</comment>
<evidence type="ECO:0000313" key="3">
    <source>
        <dbReference type="Proteomes" id="UP000054776"/>
    </source>
</evidence>
<dbReference type="AlphaFoldDB" id="A0A0V1BKQ7"/>
<dbReference type="InParanoid" id="A0A0V1BKQ7"/>
<feature type="region of interest" description="Disordered" evidence="1">
    <location>
        <begin position="45"/>
        <end position="71"/>
    </location>
</feature>
<dbReference type="Proteomes" id="UP000054776">
    <property type="component" value="Unassembled WGS sequence"/>
</dbReference>
<sequence length="71" mass="7717">MPPHCKKAVQGDDENEGRAGAVAYLVADQMQALNQALPSGDFVHADRGDDHLTGCGNDRRHRADHHRTAQS</sequence>
<keyword evidence="3" id="KW-1185">Reference proteome</keyword>
<gene>
    <name evidence="2" type="ORF">T01_2825</name>
</gene>
<dbReference type="EMBL" id="JYDH01000032">
    <property type="protein sequence ID" value="KRY37584.1"/>
    <property type="molecule type" value="Genomic_DNA"/>
</dbReference>